<dbReference type="GO" id="GO:0008378">
    <property type="term" value="F:galactosyltransferase activity"/>
    <property type="evidence" value="ECO:0007669"/>
    <property type="project" value="TreeGrafter"/>
</dbReference>
<evidence type="ECO:0000256" key="11">
    <source>
        <dbReference type="ARBA" id="ARBA00023136"/>
    </source>
</evidence>
<keyword evidence="10 13" id="KW-0333">Golgi apparatus</keyword>
<evidence type="ECO:0000256" key="14">
    <source>
        <dbReference type="SAM" id="MobiDB-lite"/>
    </source>
</evidence>
<proteinExistence type="inferred from homology"/>
<evidence type="ECO:0000256" key="3">
    <source>
        <dbReference type="ARBA" id="ARBA00004922"/>
    </source>
</evidence>
<keyword evidence="11" id="KW-0472">Membrane</keyword>
<evidence type="ECO:0000256" key="1">
    <source>
        <dbReference type="ARBA" id="ARBA00001936"/>
    </source>
</evidence>
<evidence type="ECO:0000256" key="9">
    <source>
        <dbReference type="ARBA" id="ARBA00022989"/>
    </source>
</evidence>
<organism evidence="16 17">
    <name type="scientific">Kalanchoe fedtschenkoi</name>
    <name type="common">Lavender scallops</name>
    <name type="synonym">South American air plant</name>
    <dbReference type="NCBI Taxonomy" id="63787"/>
    <lineage>
        <taxon>Eukaryota</taxon>
        <taxon>Viridiplantae</taxon>
        <taxon>Streptophyta</taxon>
        <taxon>Embryophyta</taxon>
        <taxon>Tracheophyta</taxon>
        <taxon>Spermatophyta</taxon>
        <taxon>Magnoliopsida</taxon>
        <taxon>eudicotyledons</taxon>
        <taxon>Gunneridae</taxon>
        <taxon>Pentapetalae</taxon>
        <taxon>Saxifragales</taxon>
        <taxon>Crassulaceae</taxon>
        <taxon>Kalanchoe</taxon>
    </lineage>
</organism>
<keyword evidence="6" id="KW-0808">Transferase</keyword>
<evidence type="ECO:0000259" key="15">
    <source>
        <dbReference type="Pfam" id="PF13334"/>
    </source>
</evidence>
<evidence type="ECO:0000256" key="2">
    <source>
        <dbReference type="ARBA" id="ARBA00004323"/>
    </source>
</evidence>
<comment type="cofactor">
    <cofactor evidence="1 13">
        <name>Mn(2+)</name>
        <dbReference type="ChEBI" id="CHEBI:29035"/>
    </cofactor>
</comment>
<dbReference type="Pfam" id="PF13334">
    <property type="entry name" value="DUF4094"/>
    <property type="match status" value="1"/>
</dbReference>
<evidence type="ECO:0000256" key="13">
    <source>
        <dbReference type="RuleBase" id="RU363063"/>
    </source>
</evidence>
<keyword evidence="5 13" id="KW-0328">Glycosyltransferase</keyword>
<evidence type="ECO:0000313" key="16">
    <source>
        <dbReference type="EnsemblPlants" id="Kaladp0040s0350.1.v1.1"/>
    </source>
</evidence>
<keyword evidence="9" id="KW-1133">Transmembrane helix</keyword>
<keyword evidence="8" id="KW-0735">Signal-anchor</keyword>
<comment type="pathway">
    <text evidence="3">Protein modification; protein glycosylation.</text>
</comment>
<dbReference type="PANTHER" id="PTHR11214:SF343">
    <property type="entry name" value="BETA-1,3-GALACTOSYLTRANSFERASE 1-RELATED"/>
    <property type="match status" value="1"/>
</dbReference>
<dbReference type="UniPathway" id="UPA00378"/>
<keyword evidence="17" id="KW-1185">Reference proteome</keyword>
<keyword evidence="12 13" id="KW-0464">Manganese</keyword>
<reference evidence="16" key="1">
    <citation type="submission" date="2021-01" db="UniProtKB">
        <authorList>
            <consortium name="EnsemblPlants"/>
        </authorList>
    </citation>
    <scope>IDENTIFICATION</scope>
</reference>
<dbReference type="EC" id="2.4.1.-" evidence="13"/>
<feature type="region of interest" description="Disordered" evidence="14">
    <location>
        <begin position="48"/>
        <end position="91"/>
    </location>
</feature>
<evidence type="ECO:0000256" key="6">
    <source>
        <dbReference type="ARBA" id="ARBA00022679"/>
    </source>
</evidence>
<accession>A0A7N0TNA9</accession>
<dbReference type="GO" id="GO:0000139">
    <property type="term" value="C:Golgi membrane"/>
    <property type="evidence" value="ECO:0007669"/>
    <property type="project" value="UniProtKB-SubCell"/>
</dbReference>
<evidence type="ECO:0000256" key="10">
    <source>
        <dbReference type="ARBA" id="ARBA00023034"/>
    </source>
</evidence>
<feature type="domain" description="DUF4094" evidence="15">
    <location>
        <begin position="21"/>
        <end position="108"/>
    </location>
</feature>
<dbReference type="InterPro" id="IPR025298">
    <property type="entry name" value="DUF4094"/>
</dbReference>
<name>A0A7N0TNA9_KALFE</name>
<dbReference type="Pfam" id="PF01762">
    <property type="entry name" value="Galactosyl_T"/>
    <property type="match status" value="1"/>
</dbReference>
<protein>
    <recommendedName>
        <fullName evidence="13">Hexosyltransferase</fullName>
        <ecNumber evidence="13">2.4.1.-</ecNumber>
    </recommendedName>
</protein>
<comment type="similarity">
    <text evidence="4 13">Belongs to the glycosyltransferase 31 family.</text>
</comment>
<evidence type="ECO:0000256" key="8">
    <source>
        <dbReference type="ARBA" id="ARBA00022968"/>
    </source>
</evidence>
<evidence type="ECO:0000256" key="12">
    <source>
        <dbReference type="ARBA" id="ARBA00023211"/>
    </source>
</evidence>
<sequence>MSVKTRGVVVEAMPSRRAVPRSRVLLLCLGSFCAGMFFTDRMWTSQTPFEDGSSRSASEVHKSKLLVENHVSDDETETRSSKPRETADQALDSAVPGLELNLAAARAAHESLMDGYAVSQGMKTGAESASKRKYLMVIGVNTAFSSRKRREAVRATWMPQGDQLRRLEEEKGVVIRFVIGRSLTPGGVLDQAVEAEEKQYGDFLRLEHVEGYLRLSAKTKKYFATAVTLWDAEFYVKVDDDIHVNIGALGRTLAQHRSRPRVYVGCMKSGPVLARKGVKYHEPEHWKFGEEGNRYFRHATGQLYAISRDLALYIRTNQKILHEYANEDVSLGSWIIGLEVEHVDDKRMCCPSPPICQWKAQAGSTCVATFDWRCSGLCKAAERMRFVHQSCGESENDLWGATF</sequence>
<evidence type="ECO:0000256" key="5">
    <source>
        <dbReference type="ARBA" id="ARBA00022676"/>
    </source>
</evidence>
<evidence type="ECO:0000313" key="17">
    <source>
        <dbReference type="Proteomes" id="UP000594263"/>
    </source>
</evidence>
<dbReference type="AlphaFoldDB" id="A0A7N0TNA9"/>
<dbReference type="EnsemblPlants" id="Kaladp0040s0350.1.v1.1">
    <property type="protein sequence ID" value="Kaladp0040s0350.1.v1.1"/>
    <property type="gene ID" value="Kaladp0040s0350.v1.1"/>
</dbReference>
<feature type="compositionally biased region" description="Basic and acidic residues" evidence="14">
    <location>
        <begin position="58"/>
        <end position="87"/>
    </location>
</feature>
<dbReference type="Gene3D" id="3.90.550.50">
    <property type="match status" value="1"/>
</dbReference>
<dbReference type="FunFam" id="3.90.550.50:FF:000002">
    <property type="entry name" value="Hexosyltransferase"/>
    <property type="match status" value="1"/>
</dbReference>
<dbReference type="InterPro" id="IPR002659">
    <property type="entry name" value="Glyco_trans_31"/>
</dbReference>
<keyword evidence="7" id="KW-0812">Transmembrane</keyword>
<comment type="subcellular location">
    <subcellularLocation>
        <location evidence="2 13">Golgi apparatus membrane</location>
        <topology evidence="2 13">Single-pass type II membrane protein</topology>
    </subcellularLocation>
</comment>
<evidence type="ECO:0000256" key="7">
    <source>
        <dbReference type="ARBA" id="ARBA00022692"/>
    </source>
</evidence>
<dbReference type="OMA" id="NDLWGAT"/>
<dbReference type="Proteomes" id="UP000594263">
    <property type="component" value="Unplaced"/>
</dbReference>
<dbReference type="Gramene" id="Kaladp0040s0350.1.v1.1">
    <property type="protein sequence ID" value="Kaladp0040s0350.1.v1.1"/>
    <property type="gene ID" value="Kaladp0040s0350.v1.1"/>
</dbReference>
<evidence type="ECO:0000256" key="4">
    <source>
        <dbReference type="ARBA" id="ARBA00008661"/>
    </source>
</evidence>
<dbReference type="PANTHER" id="PTHR11214">
    <property type="entry name" value="BETA-1,3-N-ACETYLGLUCOSAMINYLTRANSFERASE"/>
    <property type="match status" value="1"/>
</dbReference>